<keyword evidence="5" id="KW-0805">Transcription regulation</keyword>
<evidence type="ECO:0000256" key="4">
    <source>
        <dbReference type="ARBA" id="ARBA00022833"/>
    </source>
</evidence>
<dbReference type="AlphaFoldDB" id="A0ABD3AK98"/>
<protein>
    <recommendedName>
        <fullName evidence="14">B3 domain-containing transcription repressor VAL2</fullName>
    </recommendedName>
</protein>
<dbReference type="Proteomes" id="UP001630127">
    <property type="component" value="Unassembled WGS sequence"/>
</dbReference>
<evidence type="ECO:0000313" key="12">
    <source>
        <dbReference type="EMBL" id="KAL3531602.1"/>
    </source>
</evidence>
<evidence type="ECO:0000256" key="9">
    <source>
        <dbReference type="SAM" id="MobiDB-lite"/>
    </source>
</evidence>
<evidence type="ECO:0000256" key="2">
    <source>
        <dbReference type="ARBA" id="ARBA00022723"/>
    </source>
</evidence>
<evidence type="ECO:0000256" key="1">
    <source>
        <dbReference type="ARBA" id="ARBA00004123"/>
    </source>
</evidence>
<dbReference type="GO" id="GO:0008270">
    <property type="term" value="F:zinc ion binding"/>
    <property type="evidence" value="ECO:0007669"/>
    <property type="project" value="UniProtKB-KW"/>
</dbReference>
<comment type="caution">
    <text evidence="12">The sequence shown here is derived from an EMBL/GenBank/DDBJ whole genome shotgun (WGS) entry which is preliminary data.</text>
</comment>
<dbReference type="PANTHER" id="PTHR46245:SF2">
    <property type="entry name" value="B3 DOMAIN-CONTAINING TRANSCRIPTION REPRESSOR VAL2"/>
    <property type="match status" value="1"/>
</dbReference>
<reference evidence="12 13" key="1">
    <citation type="submission" date="2024-11" db="EMBL/GenBank/DDBJ databases">
        <title>A near-complete genome assembly of Cinchona calisaya.</title>
        <authorList>
            <person name="Lian D.C."/>
            <person name="Zhao X.W."/>
            <person name="Wei L."/>
        </authorList>
    </citation>
    <scope>NUCLEOTIDE SEQUENCE [LARGE SCALE GENOMIC DNA]</scope>
    <source>
        <tissue evidence="12">Nenye</tissue>
    </source>
</reference>
<feature type="region of interest" description="Disordered" evidence="9">
    <location>
        <begin position="639"/>
        <end position="672"/>
    </location>
</feature>
<feature type="compositionally biased region" description="Basic and acidic residues" evidence="9">
    <location>
        <begin position="761"/>
        <end position="774"/>
    </location>
</feature>
<evidence type="ECO:0008006" key="14">
    <source>
        <dbReference type="Google" id="ProtNLM"/>
    </source>
</evidence>
<dbReference type="PROSITE" id="PS50863">
    <property type="entry name" value="B3"/>
    <property type="match status" value="1"/>
</dbReference>
<keyword evidence="13" id="KW-1185">Reference proteome</keyword>
<name>A0ABD3AK98_9GENT</name>
<dbReference type="InterPro" id="IPR011124">
    <property type="entry name" value="Znf_CW"/>
</dbReference>
<organism evidence="12 13">
    <name type="scientific">Cinchona calisaya</name>
    <dbReference type="NCBI Taxonomy" id="153742"/>
    <lineage>
        <taxon>Eukaryota</taxon>
        <taxon>Viridiplantae</taxon>
        <taxon>Streptophyta</taxon>
        <taxon>Embryophyta</taxon>
        <taxon>Tracheophyta</taxon>
        <taxon>Spermatophyta</taxon>
        <taxon>Magnoliopsida</taxon>
        <taxon>eudicotyledons</taxon>
        <taxon>Gunneridae</taxon>
        <taxon>Pentapetalae</taxon>
        <taxon>asterids</taxon>
        <taxon>lamiids</taxon>
        <taxon>Gentianales</taxon>
        <taxon>Rubiaceae</taxon>
        <taxon>Cinchonoideae</taxon>
        <taxon>Cinchoneae</taxon>
        <taxon>Cinchona</taxon>
    </lineage>
</organism>
<dbReference type="InterPro" id="IPR015300">
    <property type="entry name" value="DNA-bd_pseudobarrel_sf"/>
</dbReference>
<dbReference type="SUPFAM" id="SSF101936">
    <property type="entry name" value="DNA-binding pseudobarrel domain"/>
    <property type="match status" value="1"/>
</dbReference>
<feature type="domain" description="TF-B3" evidence="10">
    <location>
        <begin position="300"/>
        <end position="401"/>
    </location>
</feature>
<evidence type="ECO:0000256" key="5">
    <source>
        <dbReference type="ARBA" id="ARBA00023015"/>
    </source>
</evidence>
<gene>
    <name evidence="12" type="ORF">ACH5RR_005123</name>
</gene>
<evidence type="ECO:0000256" key="3">
    <source>
        <dbReference type="ARBA" id="ARBA00022771"/>
    </source>
</evidence>
<evidence type="ECO:0000313" key="13">
    <source>
        <dbReference type="Proteomes" id="UP001630127"/>
    </source>
</evidence>
<dbReference type="GO" id="GO:0006355">
    <property type="term" value="P:regulation of DNA-templated transcription"/>
    <property type="evidence" value="ECO:0007669"/>
    <property type="project" value="UniProtKB-ARBA"/>
</dbReference>
<dbReference type="SMART" id="SM01019">
    <property type="entry name" value="B3"/>
    <property type="match status" value="1"/>
</dbReference>
<dbReference type="Gene3D" id="2.40.330.10">
    <property type="entry name" value="DNA-binding pseudobarrel domain"/>
    <property type="match status" value="1"/>
</dbReference>
<proteinExistence type="predicted"/>
<dbReference type="Gene3D" id="3.30.40.100">
    <property type="match status" value="1"/>
</dbReference>
<dbReference type="GO" id="GO:0005634">
    <property type="term" value="C:nucleus"/>
    <property type="evidence" value="ECO:0007669"/>
    <property type="project" value="UniProtKB-SubCell"/>
</dbReference>
<dbReference type="EMBL" id="JBJUIK010000003">
    <property type="protein sequence ID" value="KAL3531602.1"/>
    <property type="molecule type" value="Genomic_DNA"/>
</dbReference>
<keyword evidence="4" id="KW-0862">Zinc</keyword>
<feature type="compositionally biased region" description="Low complexity" evidence="9">
    <location>
        <begin position="661"/>
        <end position="670"/>
    </location>
</feature>
<comment type="subcellular location">
    <subcellularLocation>
        <location evidence="1">Nucleus</location>
    </subcellularLocation>
</comment>
<feature type="compositionally biased region" description="Acidic residues" evidence="9">
    <location>
        <begin position="863"/>
        <end position="873"/>
    </location>
</feature>
<keyword evidence="3" id="KW-0863">Zinc-finger</keyword>
<feature type="region of interest" description="Disordered" evidence="9">
    <location>
        <begin position="761"/>
        <end position="782"/>
    </location>
</feature>
<dbReference type="Pfam" id="PF07496">
    <property type="entry name" value="zf-CW"/>
    <property type="match status" value="1"/>
</dbReference>
<evidence type="ECO:0000259" key="10">
    <source>
        <dbReference type="PROSITE" id="PS50863"/>
    </source>
</evidence>
<dbReference type="CDD" id="cd10017">
    <property type="entry name" value="B3_DNA"/>
    <property type="match status" value="1"/>
</dbReference>
<evidence type="ECO:0000256" key="6">
    <source>
        <dbReference type="ARBA" id="ARBA00023125"/>
    </source>
</evidence>
<keyword evidence="7" id="KW-0804">Transcription</keyword>
<accession>A0ABD3AK98</accession>
<dbReference type="InterPro" id="IPR003340">
    <property type="entry name" value="B3_DNA-bd"/>
</dbReference>
<dbReference type="PROSITE" id="PS51050">
    <property type="entry name" value="ZF_CW"/>
    <property type="match status" value="1"/>
</dbReference>
<keyword evidence="8" id="KW-0539">Nucleus</keyword>
<feature type="region of interest" description="Disordered" evidence="9">
    <location>
        <begin position="823"/>
        <end position="873"/>
    </location>
</feature>
<feature type="domain" description="CW-type" evidence="11">
    <location>
        <begin position="562"/>
        <end position="612"/>
    </location>
</feature>
<dbReference type="Pfam" id="PF02362">
    <property type="entry name" value="B3"/>
    <property type="match status" value="1"/>
</dbReference>
<keyword evidence="6" id="KW-0238">DNA-binding</keyword>
<feature type="compositionally biased region" description="Polar residues" evidence="9">
    <location>
        <begin position="823"/>
        <end position="832"/>
    </location>
</feature>
<dbReference type="GO" id="GO:0003677">
    <property type="term" value="F:DNA binding"/>
    <property type="evidence" value="ECO:0007669"/>
    <property type="project" value="UniProtKB-KW"/>
</dbReference>
<dbReference type="PANTHER" id="PTHR46245">
    <property type="entry name" value="B3 DOMAIN-CONTAINING PROTEIN OS07G0563300"/>
    <property type="match status" value="1"/>
</dbReference>
<dbReference type="FunFam" id="2.40.330.10:FF:000006">
    <property type="entry name" value="B3 domain-containing transcription repressor VAL1"/>
    <property type="match status" value="1"/>
</dbReference>
<keyword evidence="2" id="KW-0479">Metal-binding</keyword>
<evidence type="ECO:0000259" key="11">
    <source>
        <dbReference type="PROSITE" id="PS51050"/>
    </source>
</evidence>
<sequence>MDSDSKICMNEQCRMSLPSSSIDFKKGWPLRSGGFATLCHHCGTAYEKLVFCDMFHSNDSGWRECASCGKTSTGENNKDCRISEAKDIGEQQLTSVGNQSNVGIIDRMKLVQFSDDADNFDQSQLLSSQTDDKIESFGQRKVEENFLTTGEYASPLLSFLNPSSIEATQNAKSSEYKENMLIKDVHSSSVETNLTISLSSTLGNTSLLPAVVAEERSLGKKISSLPQGSRSRHLLPRPLKSIMAAGLETNVSTISQLRVARPPVEGRIKNQLLPRYWPRITDQELLQISGDSNSTVIPLFEKVLSASDAGRIGRLVLPKACAEAYFPPISQPEGLPLRIQDVKGKEWVFQFRFWPNNNSRMYVLEGVTPCIQSMQLQAGDTVTFSRMDPEGKLLMGFRKASATIHMQDNKHLSGKGTFSSEPFFLPITDNLHSVNSNAGLLQSLKGGRDFPLNALPKHFSTGDFGWHIPEMNGGKAMDGPLPSSPLVPERKRNRNIGSKSKRLLIDSQDALELKLSWEELQDMLCPPPSVKPSTVTIEDHEFEEYDQPPVFGKKSIFTVRLSGEQEQWAQCDSCLKWRRLPANVLLPPQWTCQENTWALSRPSCCVPDELSPQELENLLKMSMEFKKQRIAVGLKSANVHESSDPDATENSAAVGDDPSGVAAASVATTTKHPRHRPGCSCIVCIQPPSGKGKHKPTCTCNVCMTVKRRFKTLMMRKKKRQSEREAEIAQRNKFVWVPKEEAEVESCQQVALGSEFEFRSKNSKQQSEKLEEMGKGQLDLNCHPDGEILLRNSSSRVSMMSLVQEASLPLENYLKQNGLTSLVSDQQASSGSHVLRPQATREGEDDQNLSHGIQQEEVKEELSETDEAGNDPS</sequence>
<evidence type="ECO:0000256" key="7">
    <source>
        <dbReference type="ARBA" id="ARBA00023163"/>
    </source>
</evidence>
<evidence type="ECO:0000256" key="8">
    <source>
        <dbReference type="ARBA" id="ARBA00023242"/>
    </source>
</evidence>